<evidence type="ECO:0000256" key="4">
    <source>
        <dbReference type="RuleBase" id="RU000499"/>
    </source>
</evidence>
<reference evidence="6 7" key="1">
    <citation type="submission" date="2021-08" db="EMBL/GenBank/DDBJ databases">
        <title>complete genome sequencing of Deefgea sp. D25.</title>
        <authorList>
            <person name="Bae J.-W."/>
            <person name="Gim D.-H."/>
        </authorList>
    </citation>
    <scope>NUCLEOTIDE SEQUENCE [LARGE SCALE GENOMIC DNA]</scope>
    <source>
        <strain evidence="6 7">D25</strain>
    </source>
</reference>
<dbReference type="InterPro" id="IPR036249">
    <property type="entry name" value="Thioredoxin-like_sf"/>
</dbReference>
<sequence>MDNIYDFSVTTAAGGIQSLADYRGQVILIVNVASQCGFTAQYADLQRLYAQYREQGLLILGFPCDQFGGQEPGSNAEIAQFCQLNFGVEFPVFAKIEVRGPSAAPLFNYLTQQRRGFLGSRQIKWNFTKFVIDRKGRVVKRYAPYRKIADLQSDIEKLLLAP</sequence>
<dbReference type="PANTHER" id="PTHR11592">
    <property type="entry name" value="GLUTATHIONE PEROXIDASE"/>
    <property type="match status" value="1"/>
</dbReference>
<dbReference type="InterPro" id="IPR029759">
    <property type="entry name" value="GPX_AS"/>
</dbReference>
<evidence type="ECO:0000313" key="6">
    <source>
        <dbReference type="EMBL" id="QZA78615.1"/>
    </source>
</evidence>
<dbReference type="SUPFAM" id="SSF52833">
    <property type="entry name" value="Thioredoxin-like"/>
    <property type="match status" value="1"/>
</dbReference>
<dbReference type="PROSITE" id="PS00460">
    <property type="entry name" value="GLUTATHIONE_PEROXID_1"/>
    <property type="match status" value="1"/>
</dbReference>
<comment type="similarity">
    <text evidence="1 4">Belongs to the glutathione peroxidase family.</text>
</comment>
<proteinExistence type="inferred from homology"/>
<dbReference type="RefSeq" id="WP_221007144.1">
    <property type="nucleotide sequence ID" value="NZ_CP081150.1"/>
</dbReference>
<evidence type="ECO:0000259" key="5">
    <source>
        <dbReference type="PROSITE" id="PS51352"/>
    </source>
</evidence>
<keyword evidence="7" id="KW-1185">Reference proteome</keyword>
<name>A0ABX8ZBS6_9NEIS</name>
<dbReference type="PRINTS" id="PR01011">
    <property type="entry name" value="GLUTPROXDASE"/>
</dbReference>
<evidence type="ECO:0000256" key="3">
    <source>
        <dbReference type="ARBA" id="ARBA00023002"/>
    </source>
</evidence>
<keyword evidence="2 4" id="KW-0575">Peroxidase</keyword>
<dbReference type="PROSITE" id="PS51352">
    <property type="entry name" value="THIOREDOXIN_2"/>
    <property type="match status" value="1"/>
</dbReference>
<accession>A0ABX8ZBS6</accession>
<evidence type="ECO:0000256" key="1">
    <source>
        <dbReference type="ARBA" id="ARBA00006926"/>
    </source>
</evidence>
<feature type="domain" description="Thioredoxin" evidence="5">
    <location>
        <begin position="1"/>
        <end position="160"/>
    </location>
</feature>
<organism evidence="6 7">
    <name type="scientific">Deefgea tanakiae</name>
    <dbReference type="NCBI Taxonomy" id="2865840"/>
    <lineage>
        <taxon>Bacteria</taxon>
        <taxon>Pseudomonadati</taxon>
        <taxon>Pseudomonadota</taxon>
        <taxon>Betaproteobacteria</taxon>
        <taxon>Neisseriales</taxon>
        <taxon>Chitinibacteraceae</taxon>
        <taxon>Deefgea</taxon>
    </lineage>
</organism>
<dbReference type="Proteomes" id="UP000825679">
    <property type="component" value="Chromosome"/>
</dbReference>
<gene>
    <name evidence="6" type="ORF">K4H28_04150</name>
</gene>
<dbReference type="CDD" id="cd00340">
    <property type="entry name" value="GSH_Peroxidase"/>
    <property type="match status" value="1"/>
</dbReference>
<protein>
    <recommendedName>
        <fullName evidence="4">Glutathione peroxidase</fullName>
    </recommendedName>
</protein>
<dbReference type="InterPro" id="IPR000889">
    <property type="entry name" value="Glutathione_peroxidase"/>
</dbReference>
<dbReference type="PROSITE" id="PS51355">
    <property type="entry name" value="GLUTATHIONE_PEROXID_3"/>
    <property type="match status" value="1"/>
</dbReference>
<dbReference type="GO" id="GO:0004601">
    <property type="term" value="F:peroxidase activity"/>
    <property type="evidence" value="ECO:0007669"/>
    <property type="project" value="UniProtKB-KW"/>
</dbReference>
<evidence type="ECO:0000256" key="2">
    <source>
        <dbReference type="ARBA" id="ARBA00022559"/>
    </source>
</evidence>
<evidence type="ECO:0000313" key="7">
    <source>
        <dbReference type="Proteomes" id="UP000825679"/>
    </source>
</evidence>
<dbReference type="Gene3D" id="3.40.30.10">
    <property type="entry name" value="Glutaredoxin"/>
    <property type="match status" value="1"/>
</dbReference>
<dbReference type="InterPro" id="IPR013766">
    <property type="entry name" value="Thioredoxin_domain"/>
</dbReference>
<dbReference type="PANTHER" id="PTHR11592:SF78">
    <property type="entry name" value="GLUTATHIONE PEROXIDASE"/>
    <property type="match status" value="1"/>
</dbReference>
<keyword evidence="3 4" id="KW-0560">Oxidoreductase</keyword>
<dbReference type="EMBL" id="CP081150">
    <property type="protein sequence ID" value="QZA78615.1"/>
    <property type="molecule type" value="Genomic_DNA"/>
</dbReference>
<dbReference type="PIRSF" id="PIRSF000303">
    <property type="entry name" value="Glutathion_perox"/>
    <property type="match status" value="1"/>
</dbReference>
<dbReference type="Pfam" id="PF00255">
    <property type="entry name" value="GSHPx"/>
    <property type="match status" value="1"/>
</dbReference>